<dbReference type="GO" id="GO:0006654">
    <property type="term" value="P:phosphatidic acid biosynthetic process"/>
    <property type="evidence" value="ECO:0007669"/>
    <property type="project" value="TreeGrafter"/>
</dbReference>
<keyword evidence="4" id="KW-1133">Transmembrane helix</keyword>
<feature type="transmembrane region" description="Helical" evidence="4">
    <location>
        <begin position="21"/>
        <end position="45"/>
    </location>
</feature>
<dbReference type="Proteomes" id="UP000196027">
    <property type="component" value="Chromosome"/>
</dbReference>
<dbReference type="PANTHER" id="PTHR10434">
    <property type="entry name" value="1-ACYL-SN-GLYCEROL-3-PHOSPHATE ACYLTRANSFERASE"/>
    <property type="match status" value="1"/>
</dbReference>
<keyword evidence="4" id="KW-0472">Membrane</keyword>
<accession>A0A1Y0I3X6</accession>
<dbReference type="AlphaFoldDB" id="A0A1Y0I3X6"/>
<keyword evidence="7" id="KW-1185">Reference proteome</keyword>
<name>A0A1Y0I3X6_9GAMM</name>
<evidence type="ECO:0000256" key="2">
    <source>
        <dbReference type="ARBA" id="ARBA00022679"/>
    </source>
</evidence>
<comment type="pathway">
    <text evidence="1">Lipid metabolism.</text>
</comment>
<dbReference type="SUPFAM" id="SSF69593">
    <property type="entry name" value="Glycerol-3-phosphate (1)-acyltransferase"/>
    <property type="match status" value="1"/>
</dbReference>
<dbReference type="RefSeq" id="WP_087460259.1">
    <property type="nucleotide sequence ID" value="NZ_CP021425.1"/>
</dbReference>
<sequence length="284" mass="32286">MIQQRISSNLRFEQINYLWRIVATGICFTFFGLGGLLLCVTWFPLQKVVYSGAERQKAAAKKTVHHTFRFFIGMMKFLGILNLKVEGLDALKNAKGKIIVANHPSLIDIVVLISLVKNADCVVKAHLFRNPFLRGVIQNTGYISNADPDHMLDDCKHSLDQGNNLIIFPEGTRTTPGQPICFKRGAANIALRSSTPFLPLLIFCYPKTLTKDDKWYHIPKTGKINFEALVLPEYDWTQGKTDITRSKLSRQVTRDLESYYVEKLARYGTIEKRNQRIDYPNSGS</sequence>
<feature type="domain" description="Phospholipid/glycerol acyltransferase" evidence="5">
    <location>
        <begin position="97"/>
        <end position="205"/>
    </location>
</feature>
<keyword evidence="4" id="KW-0812">Transmembrane</keyword>
<dbReference type="KEGG" id="ome:OLMES_1035"/>
<evidence type="ECO:0000256" key="4">
    <source>
        <dbReference type="SAM" id="Phobius"/>
    </source>
</evidence>
<evidence type="ECO:0000256" key="3">
    <source>
        <dbReference type="ARBA" id="ARBA00023315"/>
    </source>
</evidence>
<dbReference type="OrthoDB" id="9812274at2"/>
<evidence type="ECO:0000259" key="5">
    <source>
        <dbReference type="SMART" id="SM00563"/>
    </source>
</evidence>
<keyword evidence="3 6" id="KW-0012">Acyltransferase</keyword>
<dbReference type="EMBL" id="CP021425">
    <property type="protein sequence ID" value="ARU55121.1"/>
    <property type="molecule type" value="Genomic_DNA"/>
</dbReference>
<dbReference type="SMART" id="SM00563">
    <property type="entry name" value="PlsC"/>
    <property type="match status" value="1"/>
</dbReference>
<dbReference type="InterPro" id="IPR002123">
    <property type="entry name" value="Plipid/glycerol_acylTrfase"/>
</dbReference>
<dbReference type="GO" id="GO:0003841">
    <property type="term" value="F:1-acylglycerol-3-phosphate O-acyltransferase activity"/>
    <property type="evidence" value="ECO:0007669"/>
    <property type="project" value="TreeGrafter"/>
</dbReference>
<dbReference type="Pfam" id="PF01553">
    <property type="entry name" value="Acyltransferase"/>
    <property type="match status" value="1"/>
</dbReference>
<organism evidence="6 7">
    <name type="scientific">Oleiphilus messinensis</name>
    <dbReference type="NCBI Taxonomy" id="141451"/>
    <lineage>
        <taxon>Bacteria</taxon>
        <taxon>Pseudomonadati</taxon>
        <taxon>Pseudomonadota</taxon>
        <taxon>Gammaproteobacteria</taxon>
        <taxon>Oceanospirillales</taxon>
        <taxon>Oleiphilaceae</taxon>
        <taxon>Oleiphilus</taxon>
    </lineage>
</organism>
<dbReference type="PANTHER" id="PTHR10434:SF66">
    <property type="entry name" value="PHOSPHOLIPID_GLYCEROL ACYLTRANSFERASE DOMAIN-CONTAINING PROTEIN"/>
    <property type="match status" value="1"/>
</dbReference>
<evidence type="ECO:0000313" key="7">
    <source>
        <dbReference type="Proteomes" id="UP000196027"/>
    </source>
</evidence>
<proteinExistence type="predicted"/>
<evidence type="ECO:0000313" key="6">
    <source>
        <dbReference type="EMBL" id="ARU55121.1"/>
    </source>
</evidence>
<evidence type="ECO:0000256" key="1">
    <source>
        <dbReference type="ARBA" id="ARBA00005189"/>
    </source>
</evidence>
<protein>
    <submittedName>
        <fullName evidence="6">1-acyl-sn-glycerol-3-phosphate acyltransferase</fullName>
    </submittedName>
</protein>
<reference evidence="6 7" key="1">
    <citation type="submission" date="2017-05" db="EMBL/GenBank/DDBJ databases">
        <title>Genomic insights into alkan degradation activity of Oleiphilus messinensis.</title>
        <authorList>
            <person name="Kozyavkin S.A."/>
            <person name="Slesarev A.I."/>
            <person name="Golyshin P.N."/>
            <person name="Korzhenkov A."/>
            <person name="Golyshina O.N."/>
            <person name="Toshchakov S.V."/>
        </authorList>
    </citation>
    <scope>NUCLEOTIDE SEQUENCE [LARGE SCALE GENOMIC DNA]</scope>
    <source>
        <strain evidence="6 7">ME102</strain>
    </source>
</reference>
<dbReference type="CDD" id="cd07989">
    <property type="entry name" value="LPLAT_AGPAT-like"/>
    <property type="match status" value="1"/>
</dbReference>
<keyword evidence="2 6" id="KW-0808">Transferase</keyword>
<gene>
    <name evidence="6" type="ORF">OLMES_1035</name>
</gene>